<proteinExistence type="predicted"/>
<evidence type="ECO:0000313" key="3">
    <source>
        <dbReference type="EMBL" id="CAL2107359.1"/>
    </source>
</evidence>
<reference evidence="3 4" key="1">
    <citation type="submission" date="2024-05" db="EMBL/GenBank/DDBJ databases">
        <authorList>
            <person name="Duchaud E."/>
        </authorList>
    </citation>
    <scope>NUCLEOTIDE SEQUENCE [LARGE SCALE GENOMIC DNA]</scope>
    <source>
        <strain evidence="3">Ena-SAMPLE-TAB-13-05-2024-13:56:06:370-140305</strain>
    </source>
</reference>
<dbReference type="EMBL" id="CAXJRC010000033">
    <property type="protein sequence ID" value="CAL2107359.1"/>
    <property type="molecule type" value="Genomic_DNA"/>
</dbReference>
<evidence type="ECO:0000313" key="4">
    <source>
        <dbReference type="Proteomes" id="UP001497602"/>
    </source>
</evidence>
<keyword evidence="4" id="KW-1185">Reference proteome</keyword>
<organism evidence="3 4">
    <name type="scientific">Tenacibaculum vairaonense</name>
    <dbReference type="NCBI Taxonomy" id="3137860"/>
    <lineage>
        <taxon>Bacteria</taxon>
        <taxon>Pseudomonadati</taxon>
        <taxon>Bacteroidota</taxon>
        <taxon>Flavobacteriia</taxon>
        <taxon>Flavobacteriales</taxon>
        <taxon>Flavobacteriaceae</taxon>
        <taxon>Tenacibaculum</taxon>
    </lineage>
</organism>
<dbReference type="Pfam" id="PF13648">
    <property type="entry name" value="Lipocalin_4"/>
    <property type="match status" value="1"/>
</dbReference>
<feature type="domain" description="Lipocalin-like" evidence="2">
    <location>
        <begin position="31"/>
        <end position="107"/>
    </location>
</feature>
<evidence type="ECO:0000256" key="1">
    <source>
        <dbReference type="SAM" id="SignalP"/>
    </source>
</evidence>
<sequence length="124" mass="14498">MKKAILLIAFLLSFSTLVSSQEIQKKTCLTSGKWQIESLAIGEQKEDFSDCQNSWMVFNNDGNYQLVMRKSEKKGQWKFSEDKKVIHFENEGEIDNFKIMQLTDKELLFSTIEDNIVYTMKLIK</sequence>
<feature type="chain" id="PRO_5046057961" evidence="1">
    <location>
        <begin position="21"/>
        <end position="124"/>
    </location>
</feature>
<name>A0ABM9PNQ0_9FLAO</name>
<comment type="caution">
    <text evidence="3">The sequence shown here is derived from an EMBL/GenBank/DDBJ whole genome shotgun (WGS) entry which is preliminary data.</text>
</comment>
<dbReference type="InterPro" id="IPR024311">
    <property type="entry name" value="Lipocalin-like"/>
</dbReference>
<keyword evidence="1" id="KW-0732">Signal</keyword>
<feature type="signal peptide" evidence="1">
    <location>
        <begin position="1"/>
        <end position="20"/>
    </location>
</feature>
<gene>
    <name evidence="3" type="ORF">T190115A13A_30205</name>
</gene>
<dbReference type="Proteomes" id="UP001497602">
    <property type="component" value="Unassembled WGS sequence"/>
</dbReference>
<dbReference type="RefSeq" id="WP_348704634.1">
    <property type="nucleotide sequence ID" value="NZ_CAXIYA010000022.1"/>
</dbReference>
<evidence type="ECO:0000259" key="2">
    <source>
        <dbReference type="Pfam" id="PF13648"/>
    </source>
</evidence>
<protein>
    <submittedName>
        <fullName evidence="3">Lipocalin-like domain-containing protein</fullName>
    </submittedName>
</protein>
<accession>A0ABM9PNQ0</accession>